<dbReference type="EMBL" id="CP016268">
    <property type="protein sequence ID" value="ANO50216.1"/>
    <property type="molecule type" value="Genomic_DNA"/>
</dbReference>
<dbReference type="STRING" id="1548547.BA177_02370"/>
<dbReference type="AlphaFoldDB" id="A0A193LCQ0"/>
<name>A0A193LCQ0_9GAMM</name>
<gene>
    <name evidence="2" type="ORF">BA177_02370</name>
</gene>
<sequence>MNGVFTFVVLLAAIVLSARLIETWLKQRAGKAEADESIGETLEKIDRLEERIRVLERIVTENRVDLKQQIDNL</sequence>
<protein>
    <recommendedName>
        <fullName evidence="4">Phage shock protein B</fullName>
    </recommendedName>
</protein>
<reference evidence="2 3" key="1">
    <citation type="submission" date="2016-06" db="EMBL/GenBank/DDBJ databases">
        <title>Complete genome sequence of a deep-branching marine Gamma Proteobacterium Woeseia oceani type strain XK5.</title>
        <authorList>
            <person name="Mu D."/>
            <person name="Du Z."/>
        </authorList>
    </citation>
    <scope>NUCLEOTIDE SEQUENCE [LARGE SCALE GENOMIC DNA]</scope>
    <source>
        <strain evidence="2 3">XK5</strain>
    </source>
</reference>
<dbReference type="Proteomes" id="UP000092695">
    <property type="component" value="Chromosome"/>
</dbReference>
<evidence type="ECO:0000313" key="3">
    <source>
        <dbReference type="Proteomes" id="UP000092695"/>
    </source>
</evidence>
<dbReference type="KEGG" id="woc:BA177_02370"/>
<dbReference type="RefSeq" id="WP_068612404.1">
    <property type="nucleotide sequence ID" value="NZ_CP016268.1"/>
</dbReference>
<accession>A0A193LCQ0</accession>
<proteinExistence type="predicted"/>
<evidence type="ECO:0000313" key="2">
    <source>
        <dbReference type="EMBL" id="ANO50216.1"/>
    </source>
</evidence>
<feature type="coiled-coil region" evidence="1">
    <location>
        <begin position="31"/>
        <end position="65"/>
    </location>
</feature>
<evidence type="ECO:0000256" key="1">
    <source>
        <dbReference type="SAM" id="Coils"/>
    </source>
</evidence>
<keyword evidence="1" id="KW-0175">Coiled coil</keyword>
<evidence type="ECO:0008006" key="4">
    <source>
        <dbReference type="Google" id="ProtNLM"/>
    </source>
</evidence>
<keyword evidence="3" id="KW-1185">Reference proteome</keyword>
<organism evidence="2 3">
    <name type="scientific">Woeseia oceani</name>
    <dbReference type="NCBI Taxonomy" id="1548547"/>
    <lineage>
        <taxon>Bacteria</taxon>
        <taxon>Pseudomonadati</taxon>
        <taxon>Pseudomonadota</taxon>
        <taxon>Gammaproteobacteria</taxon>
        <taxon>Woeseiales</taxon>
        <taxon>Woeseiaceae</taxon>
        <taxon>Woeseia</taxon>
    </lineage>
</organism>